<reference evidence="2" key="2">
    <citation type="submission" date="2022-01" db="EMBL/GenBank/DDBJ databases">
        <authorList>
            <person name="Yamashiro T."/>
            <person name="Shiraishi A."/>
            <person name="Satake H."/>
            <person name="Nakayama K."/>
        </authorList>
    </citation>
    <scope>NUCLEOTIDE SEQUENCE</scope>
</reference>
<dbReference type="EMBL" id="BQNB010015557">
    <property type="protein sequence ID" value="GJT41367.1"/>
    <property type="molecule type" value="Genomic_DNA"/>
</dbReference>
<evidence type="ECO:0000313" key="3">
    <source>
        <dbReference type="Proteomes" id="UP001151760"/>
    </source>
</evidence>
<proteinExistence type="predicted"/>
<feature type="compositionally biased region" description="Basic and acidic residues" evidence="1">
    <location>
        <begin position="54"/>
        <end position="64"/>
    </location>
</feature>
<accession>A0ABQ5DQG5</accession>
<organism evidence="2 3">
    <name type="scientific">Tanacetum coccineum</name>
    <dbReference type="NCBI Taxonomy" id="301880"/>
    <lineage>
        <taxon>Eukaryota</taxon>
        <taxon>Viridiplantae</taxon>
        <taxon>Streptophyta</taxon>
        <taxon>Embryophyta</taxon>
        <taxon>Tracheophyta</taxon>
        <taxon>Spermatophyta</taxon>
        <taxon>Magnoliopsida</taxon>
        <taxon>eudicotyledons</taxon>
        <taxon>Gunneridae</taxon>
        <taxon>Pentapetalae</taxon>
        <taxon>asterids</taxon>
        <taxon>campanulids</taxon>
        <taxon>Asterales</taxon>
        <taxon>Asteraceae</taxon>
        <taxon>Asteroideae</taxon>
        <taxon>Anthemideae</taxon>
        <taxon>Anthemidinae</taxon>
        <taxon>Tanacetum</taxon>
    </lineage>
</organism>
<evidence type="ECO:0000256" key="1">
    <source>
        <dbReference type="SAM" id="MobiDB-lite"/>
    </source>
</evidence>
<protein>
    <submittedName>
        <fullName evidence="2">Uncharacterized protein</fullName>
    </submittedName>
</protein>
<sequence length="79" mass="9397">MDREMREERREERERERVGEESGREGIRERERRGGRLAPLLDEKSFSLENIVEEVERREHGEREAGEEEREGDGEARGS</sequence>
<comment type="caution">
    <text evidence="2">The sequence shown here is derived from an EMBL/GenBank/DDBJ whole genome shotgun (WGS) entry which is preliminary data.</text>
</comment>
<name>A0ABQ5DQG5_9ASTR</name>
<feature type="region of interest" description="Disordered" evidence="1">
    <location>
        <begin position="1"/>
        <end position="79"/>
    </location>
</feature>
<dbReference type="Proteomes" id="UP001151760">
    <property type="component" value="Unassembled WGS sequence"/>
</dbReference>
<feature type="compositionally biased region" description="Basic and acidic residues" evidence="1">
    <location>
        <begin position="1"/>
        <end position="34"/>
    </location>
</feature>
<reference evidence="2" key="1">
    <citation type="journal article" date="2022" name="Int. J. Mol. Sci.">
        <title>Draft Genome of Tanacetum Coccineum: Genomic Comparison of Closely Related Tanacetum-Family Plants.</title>
        <authorList>
            <person name="Yamashiro T."/>
            <person name="Shiraishi A."/>
            <person name="Nakayama K."/>
            <person name="Satake H."/>
        </authorList>
    </citation>
    <scope>NUCLEOTIDE SEQUENCE</scope>
</reference>
<gene>
    <name evidence="2" type="ORF">Tco_0941232</name>
</gene>
<evidence type="ECO:0000313" key="2">
    <source>
        <dbReference type="EMBL" id="GJT41367.1"/>
    </source>
</evidence>
<keyword evidence="3" id="KW-1185">Reference proteome</keyword>